<dbReference type="STRING" id="1544413.Clow_00908"/>
<dbReference type="OrthoDB" id="4372702at2"/>
<feature type="transmembrane region" description="Helical" evidence="2">
    <location>
        <begin position="78"/>
        <end position="99"/>
    </location>
</feature>
<dbReference type="NCBIfam" id="TIGR02234">
    <property type="entry name" value="trp_oprn_chp"/>
    <property type="match status" value="1"/>
</dbReference>
<feature type="transmembrane region" description="Helical" evidence="2">
    <location>
        <begin position="146"/>
        <end position="168"/>
    </location>
</feature>
<proteinExistence type="predicted"/>
<keyword evidence="2" id="KW-1133">Transmembrane helix</keyword>
<keyword evidence="2" id="KW-0472">Membrane</keyword>
<accession>A0A0Q0YIW9</accession>
<name>A0A0Q0YIW9_9CORY</name>
<keyword evidence="4" id="KW-1185">Reference proteome</keyword>
<keyword evidence="2 3" id="KW-0812">Transmembrane</keyword>
<organism evidence="3 4">
    <name type="scientific">Corynebacterium lowii</name>
    <dbReference type="NCBI Taxonomy" id="1544413"/>
    <lineage>
        <taxon>Bacteria</taxon>
        <taxon>Bacillati</taxon>
        <taxon>Actinomycetota</taxon>
        <taxon>Actinomycetes</taxon>
        <taxon>Mycobacteriales</taxon>
        <taxon>Corynebacteriaceae</taxon>
        <taxon>Corynebacterium</taxon>
    </lineage>
</organism>
<evidence type="ECO:0000256" key="2">
    <source>
        <dbReference type="SAM" id="Phobius"/>
    </source>
</evidence>
<feature type="transmembrane region" description="Helical" evidence="2">
    <location>
        <begin position="48"/>
        <end position="71"/>
    </location>
</feature>
<dbReference type="InterPro" id="IPR019051">
    <property type="entry name" value="Trp_biosyn_TM_oprn/chp"/>
</dbReference>
<dbReference type="RefSeq" id="WP_055176879.1">
    <property type="nucleotide sequence ID" value="NZ_JAUSQY010000001.1"/>
</dbReference>
<dbReference type="EMBL" id="LKEV01000002">
    <property type="protein sequence ID" value="KQB86700.1"/>
    <property type="molecule type" value="Genomic_DNA"/>
</dbReference>
<dbReference type="InterPro" id="IPR011746">
    <property type="entry name" value="Trp_synth-assoc_CHP"/>
</dbReference>
<comment type="caution">
    <text evidence="3">The sequence shown here is derived from an EMBL/GenBank/DDBJ whole genome shotgun (WGS) entry which is preliminary data.</text>
</comment>
<reference evidence="3 4" key="1">
    <citation type="submission" date="2015-10" db="EMBL/GenBank/DDBJ databases">
        <title>Corynebacteirum lowii and Corynebacterium oculi species nova, derived from human clinical disease and and emended description of Corynebacterium mastiditis.</title>
        <authorList>
            <person name="Bernard K."/>
            <person name="Pacheco A.L."/>
            <person name="Mcdougall C."/>
            <person name="Burtx T."/>
            <person name="Weibe D."/>
            <person name="Tyler S."/>
            <person name="Olson A.B."/>
            <person name="Cnockaert M."/>
            <person name="Eguchi H."/>
            <person name="Kuwahara T."/>
            <person name="Nakayama-Imaohji H."/>
            <person name="Boudewijins M."/>
            <person name="Van Hoecke F."/>
            <person name="Bernier A.-M."/>
            <person name="Vandamme P."/>
        </authorList>
    </citation>
    <scope>NUCLEOTIDE SEQUENCE [LARGE SCALE GENOMIC DNA]</scope>
    <source>
        <strain evidence="3 4">NML 130206</strain>
    </source>
</reference>
<evidence type="ECO:0000256" key="1">
    <source>
        <dbReference type="SAM" id="MobiDB-lite"/>
    </source>
</evidence>
<dbReference type="PATRIC" id="fig|1544413.3.peg.914"/>
<evidence type="ECO:0000313" key="4">
    <source>
        <dbReference type="Proteomes" id="UP000050488"/>
    </source>
</evidence>
<feature type="compositionally biased region" description="Basic and acidic residues" evidence="1">
    <location>
        <begin position="221"/>
        <end position="233"/>
    </location>
</feature>
<dbReference type="Pfam" id="PF09534">
    <property type="entry name" value="Trp_oprn_chp"/>
    <property type="match status" value="1"/>
</dbReference>
<dbReference type="AlphaFoldDB" id="A0A0Q0YIW9"/>
<evidence type="ECO:0000313" key="3">
    <source>
        <dbReference type="EMBL" id="KQB86700.1"/>
    </source>
</evidence>
<feature type="region of interest" description="Disordered" evidence="1">
    <location>
        <begin position="203"/>
        <end position="233"/>
    </location>
</feature>
<gene>
    <name evidence="3" type="ORF">Clow_00908</name>
</gene>
<sequence length="233" mass="24161">MNRRVGRIAALGLAVAAALQWASSRMTWIAVEAFDDKSGSTTASVSGSTWSTELVAVALLLAAGCVAGLALRRTGRRVVGIVCALAGAGLAWIPTQILMQGADTQRVHSLLSAGADTTGGSTAMGTQEGAVSLSQWAEISTATVQYAGPVLSIVGAALAVLGGVVLALRPGEDTATMNRYERKESREQRLRADLHDAPDSGRVLWDALDADIDPTDTADTTDTRGAAEDEGRR</sequence>
<dbReference type="Proteomes" id="UP000050488">
    <property type="component" value="Unassembled WGS sequence"/>
</dbReference>
<protein>
    <submittedName>
        <fullName evidence="3">Tryptophan-associated transmembrane protein</fullName>
    </submittedName>
</protein>